<gene>
    <name evidence="1" type="ORF">SDC9_137546</name>
</gene>
<sequence>MLELLREEETLSRIAARHKIHHTVLQNWKRTVTEGLPGLFADPRKKSAEEIEKETTINDLYKQVGLLSMQLEWLKKKCGVGSFSS</sequence>
<dbReference type="EMBL" id="VSSQ01037671">
    <property type="protein sequence ID" value="MPM90425.1"/>
    <property type="molecule type" value="Genomic_DNA"/>
</dbReference>
<name>A0A645DME9_9ZZZZ</name>
<organism evidence="1">
    <name type="scientific">bioreactor metagenome</name>
    <dbReference type="NCBI Taxonomy" id="1076179"/>
    <lineage>
        <taxon>unclassified sequences</taxon>
        <taxon>metagenomes</taxon>
        <taxon>ecological metagenomes</taxon>
    </lineage>
</organism>
<evidence type="ECO:0008006" key="2">
    <source>
        <dbReference type="Google" id="ProtNLM"/>
    </source>
</evidence>
<reference evidence="1" key="1">
    <citation type="submission" date="2019-08" db="EMBL/GenBank/DDBJ databases">
        <authorList>
            <person name="Kucharzyk K."/>
            <person name="Murdoch R.W."/>
            <person name="Higgins S."/>
            <person name="Loffler F."/>
        </authorList>
    </citation>
    <scope>NUCLEOTIDE SEQUENCE</scope>
</reference>
<protein>
    <recommendedName>
        <fullName evidence="2">Transposase</fullName>
    </recommendedName>
</protein>
<comment type="caution">
    <text evidence="1">The sequence shown here is derived from an EMBL/GenBank/DDBJ whole genome shotgun (WGS) entry which is preliminary data.</text>
</comment>
<accession>A0A645DME9</accession>
<dbReference type="AlphaFoldDB" id="A0A645DME9"/>
<proteinExistence type="predicted"/>
<dbReference type="InterPro" id="IPR009057">
    <property type="entry name" value="Homeodomain-like_sf"/>
</dbReference>
<evidence type="ECO:0000313" key="1">
    <source>
        <dbReference type="EMBL" id="MPM90425.1"/>
    </source>
</evidence>
<dbReference type="SUPFAM" id="SSF46689">
    <property type="entry name" value="Homeodomain-like"/>
    <property type="match status" value="1"/>
</dbReference>